<keyword evidence="6" id="KW-0408">Iron</keyword>
<gene>
    <name evidence="8" type="ORF">B0T17DRAFT_276244</name>
</gene>
<evidence type="ECO:0000256" key="5">
    <source>
        <dbReference type="ARBA" id="ARBA00023002"/>
    </source>
</evidence>
<sequence>MTTNTCLSRCKILPFCLWICGRPQSPKGSKIQLLTKTRPDCSVAGSITTAAAIRHTFLALILTPVAYAALQKEIDDKIASGDISTPIITNLEIQSLPYLQAVVLEGLRMWPPTTGFGSKQVPPGGRGDADCA</sequence>
<keyword evidence="4" id="KW-0479">Metal-binding</keyword>
<dbReference type="GO" id="GO:0020037">
    <property type="term" value="F:heme binding"/>
    <property type="evidence" value="ECO:0007669"/>
    <property type="project" value="InterPro"/>
</dbReference>
<evidence type="ECO:0008006" key="10">
    <source>
        <dbReference type="Google" id="ProtNLM"/>
    </source>
</evidence>
<evidence type="ECO:0000256" key="3">
    <source>
        <dbReference type="ARBA" id="ARBA00022617"/>
    </source>
</evidence>
<dbReference type="AlphaFoldDB" id="A0AA39X2B9"/>
<organism evidence="8 9">
    <name type="scientific">Bombardia bombarda</name>
    <dbReference type="NCBI Taxonomy" id="252184"/>
    <lineage>
        <taxon>Eukaryota</taxon>
        <taxon>Fungi</taxon>
        <taxon>Dikarya</taxon>
        <taxon>Ascomycota</taxon>
        <taxon>Pezizomycotina</taxon>
        <taxon>Sordariomycetes</taxon>
        <taxon>Sordariomycetidae</taxon>
        <taxon>Sordariales</taxon>
        <taxon>Lasiosphaeriaceae</taxon>
        <taxon>Bombardia</taxon>
    </lineage>
</organism>
<evidence type="ECO:0000256" key="1">
    <source>
        <dbReference type="ARBA" id="ARBA00001971"/>
    </source>
</evidence>
<reference evidence="8" key="1">
    <citation type="submission" date="2023-06" db="EMBL/GenBank/DDBJ databases">
        <title>Genome-scale phylogeny and comparative genomics of the fungal order Sordariales.</title>
        <authorList>
            <consortium name="Lawrence Berkeley National Laboratory"/>
            <person name="Hensen N."/>
            <person name="Bonometti L."/>
            <person name="Westerberg I."/>
            <person name="Brannstrom I.O."/>
            <person name="Guillou S."/>
            <person name="Cros-Aarteil S."/>
            <person name="Calhoun S."/>
            <person name="Haridas S."/>
            <person name="Kuo A."/>
            <person name="Mondo S."/>
            <person name="Pangilinan J."/>
            <person name="Riley R."/>
            <person name="LaButti K."/>
            <person name="Andreopoulos B."/>
            <person name="Lipzen A."/>
            <person name="Chen C."/>
            <person name="Yanf M."/>
            <person name="Daum C."/>
            <person name="Ng V."/>
            <person name="Clum A."/>
            <person name="Steindorff A."/>
            <person name="Ohm R."/>
            <person name="Martin F."/>
            <person name="Silar P."/>
            <person name="Natvig D."/>
            <person name="Lalanne C."/>
            <person name="Gautier V."/>
            <person name="Ament-velasquez S.L."/>
            <person name="Kruys A."/>
            <person name="Hutchinson M.I."/>
            <person name="Powell A.J."/>
            <person name="Barry K."/>
            <person name="Miller A.N."/>
            <person name="Grigoriev I.V."/>
            <person name="Debuchy R."/>
            <person name="Gladieux P."/>
            <person name="Thoren M.H."/>
            <person name="Johannesson H."/>
        </authorList>
    </citation>
    <scope>NUCLEOTIDE SEQUENCE</scope>
    <source>
        <strain evidence="8">SMH3391-2</strain>
    </source>
</reference>
<dbReference type="GO" id="GO:0004497">
    <property type="term" value="F:monooxygenase activity"/>
    <property type="evidence" value="ECO:0007669"/>
    <property type="project" value="UniProtKB-KW"/>
</dbReference>
<accession>A0AA39X2B9</accession>
<evidence type="ECO:0000313" key="9">
    <source>
        <dbReference type="Proteomes" id="UP001174934"/>
    </source>
</evidence>
<keyword evidence="5" id="KW-0560">Oxidoreductase</keyword>
<dbReference type="GO" id="GO:0016705">
    <property type="term" value="F:oxidoreductase activity, acting on paired donors, with incorporation or reduction of molecular oxygen"/>
    <property type="evidence" value="ECO:0007669"/>
    <property type="project" value="InterPro"/>
</dbReference>
<keyword evidence="9" id="KW-1185">Reference proteome</keyword>
<dbReference type="InterPro" id="IPR036396">
    <property type="entry name" value="Cyt_P450_sf"/>
</dbReference>
<dbReference type="InterPro" id="IPR050121">
    <property type="entry name" value="Cytochrome_P450_monoxygenase"/>
</dbReference>
<comment type="cofactor">
    <cofactor evidence="1">
        <name>heme</name>
        <dbReference type="ChEBI" id="CHEBI:30413"/>
    </cofactor>
</comment>
<name>A0AA39X2B9_9PEZI</name>
<keyword evidence="3" id="KW-0349">Heme</keyword>
<proteinExistence type="inferred from homology"/>
<evidence type="ECO:0000256" key="6">
    <source>
        <dbReference type="ARBA" id="ARBA00023004"/>
    </source>
</evidence>
<comment type="caution">
    <text evidence="8">The sequence shown here is derived from an EMBL/GenBank/DDBJ whole genome shotgun (WGS) entry which is preliminary data.</text>
</comment>
<dbReference type="SUPFAM" id="SSF48264">
    <property type="entry name" value="Cytochrome P450"/>
    <property type="match status" value="1"/>
</dbReference>
<dbReference type="Gene3D" id="1.10.630.10">
    <property type="entry name" value="Cytochrome P450"/>
    <property type="match status" value="1"/>
</dbReference>
<evidence type="ECO:0000313" key="8">
    <source>
        <dbReference type="EMBL" id="KAK0625530.1"/>
    </source>
</evidence>
<dbReference type="InterPro" id="IPR001128">
    <property type="entry name" value="Cyt_P450"/>
</dbReference>
<evidence type="ECO:0000256" key="4">
    <source>
        <dbReference type="ARBA" id="ARBA00022723"/>
    </source>
</evidence>
<dbReference type="GO" id="GO:0005506">
    <property type="term" value="F:iron ion binding"/>
    <property type="evidence" value="ECO:0007669"/>
    <property type="project" value="InterPro"/>
</dbReference>
<comment type="similarity">
    <text evidence="2">Belongs to the cytochrome P450 family.</text>
</comment>
<dbReference type="Pfam" id="PF00067">
    <property type="entry name" value="p450"/>
    <property type="match status" value="1"/>
</dbReference>
<keyword evidence="7" id="KW-0503">Monooxygenase</keyword>
<dbReference type="Proteomes" id="UP001174934">
    <property type="component" value="Unassembled WGS sequence"/>
</dbReference>
<evidence type="ECO:0000256" key="2">
    <source>
        <dbReference type="ARBA" id="ARBA00010617"/>
    </source>
</evidence>
<evidence type="ECO:0000256" key="7">
    <source>
        <dbReference type="ARBA" id="ARBA00023033"/>
    </source>
</evidence>
<dbReference type="PANTHER" id="PTHR24305">
    <property type="entry name" value="CYTOCHROME P450"/>
    <property type="match status" value="1"/>
</dbReference>
<dbReference type="PANTHER" id="PTHR24305:SF77">
    <property type="entry name" value="CYTOCHROME P450 MONOOXYGENASE"/>
    <property type="match status" value="1"/>
</dbReference>
<protein>
    <recommendedName>
        <fullName evidence="10">Cytochrome P450</fullName>
    </recommendedName>
</protein>
<dbReference type="EMBL" id="JAULSR010000003">
    <property type="protein sequence ID" value="KAK0625530.1"/>
    <property type="molecule type" value="Genomic_DNA"/>
</dbReference>